<feature type="domain" description="Amine oxidase" evidence="4">
    <location>
        <begin position="32"/>
        <end position="268"/>
    </location>
</feature>
<dbReference type="PANTHER" id="PTHR22754:SF32">
    <property type="entry name" value="DISCO-INTERACTING PROTEIN 2"/>
    <property type="match status" value="1"/>
</dbReference>
<evidence type="ECO:0000256" key="2">
    <source>
        <dbReference type="ARBA" id="ARBA00023051"/>
    </source>
</evidence>
<dbReference type="PRINTS" id="PR00419">
    <property type="entry name" value="ADXRDTASE"/>
</dbReference>
<evidence type="ECO:0000259" key="4">
    <source>
        <dbReference type="Pfam" id="PF01593"/>
    </source>
</evidence>
<dbReference type="Gramene" id="OE9A066672T1">
    <property type="protein sequence ID" value="OE9A066672C1"/>
    <property type="gene ID" value="OE9A066672"/>
</dbReference>
<dbReference type="AlphaFoldDB" id="A0A8S0SNN4"/>
<accession>A0A8S0SNN4</accession>
<feature type="domain" description="AMP-dependent synthetase/ligase" evidence="3">
    <location>
        <begin position="527"/>
        <end position="812"/>
    </location>
</feature>
<dbReference type="EMBL" id="CACTIH010005448">
    <property type="protein sequence ID" value="CAA2993334.1"/>
    <property type="molecule type" value="Genomic_DNA"/>
</dbReference>
<gene>
    <name evidence="5" type="ORF">OLEA9_A066672</name>
</gene>
<dbReference type="Gene3D" id="3.40.50.12780">
    <property type="entry name" value="N-terminal domain of ligase-like"/>
    <property type="match status" value="1"/>
</dbReference>
<dbReference type="Proteomes" id="UP000594638">
    <property type="component" value="Unassembled WGS sequence"/>
</dbReference>
<proteinExistence type="predicted"/>
<dbReference type="Pfam" id="PF01593">
    <property type="entry name" value="Amino_oxidase"/>
    <property type="match status" value="1"/>
</dbReference>
<dbReference type="InterPro" id="IPR020845">
    <property type="entry name" value="AMP-binding_CS"/>
</dbReference>
<evidence type="ECO:0000313" key="5">
    <source>
        <dbReference type="EMBL" id="CAA2993334.1"/>
    </source>
</evidence>
<sequence length="841" mass="93579">MAAQMNPKDQFSKLHPGFPVKTRIAIVGGGPSGLSAAYALCKLGYNNVTVLEKHHTVSGMCLSVDIEGKIYDLGGQVLAASSSPTIFHLANEAGSELEEMDSHKLALIDSFTGKYEDIQVADDYVSAVSLTLDLQDKAKTSGRIGVHAISDLAYDSTPAFLEDHGFSSVPKSVAYGYTASGYGFVQDMPYAYIHEFTRTSMAGKIRRFKGGYMSMWQKISESLPIEVLCNTEVVAIRRNSSGVNIKVKQNDGNLITREFDKVIISGSFPFKNGRTYRSPSLLEEDADDEILDFSELEKELFRKVQTIDYYTTVMKIKGLEHLPVGFFYFGEFMDDPETIGNPVALQKFYSDTNIFLFWSYGNSANVRGQEVTQLAIDAVKRMGGEIEMVILQQRFKYFPHVESQVMKGGFYEKLETELQGQQNTYYIGGLMAFELTERNSSYAMGLVCKHFATDELIPRFPYVKRLFTLKSECRDKIPRELDESKGLEFPDLSSLDCYLKYWGNHNISCNKILYRWINDEGEVMGQRTFGELHANAACIAEKLLSSRKPVINPGDRVLLVHVPGLDFIDAFFGCLRARVLPVPALPPDPLQRGGQALLKIENIAKSCKAVAILSTVGYQLAVRAGSVKNLISLPNKNGKGSGRWPNLPWLHTDSWVKNSKDAPSVSIDCNSVPRADELCFLQFTSGSTGDAKGVVITHSGLIHNVKLMQRRYHSTSNTVLISWLPQYHDMGLIGGLFTALVSGGTAILFSPMTFIKNPLLWLETISKYRGTHSAGPNFSFELVVRRLEVEKNKIRKYDLSSMIFLMIAAEPHNTLWIAACASGNSLVALKLHLPYADIVHQ</sequence>
<dbReference type="Gene3D" id="3.50.50.60">
    <property type="entry name" value="FAD/NAD(P)-binding domain"/>
    <property type="match status" value="1"/>
</dbReference>
<evidence type="ECO:0000259" key="3">
    <source>
        <dbReference type="Pfam" id="PF00501"/>
    </source>
</evidence>
<keyword evidence="2" id="KW-0587">Phenylpropanoid metabolism</keyword>
<dbReference type="InterPro" id="IPR002937">
    <property type="entry name" value="Amino_oxidase"/>
</dbReference>
<dbReference type="Pfam" id="PF00501">
    <property type="entry name" value="AMP-binding"/>
    <property type="match status" value="1"/>
</dbReference>
<evidence type="ECO:0000313" key="6">
    <source>
        <dbReference type="Proteomes" id="UP000594638"/>
    </source>
</evidence>
<dbReference type="PROSITE" id="PS00455">
    <property type="entry name" value="AMP_BINDING"/>
    <property type="match status" value="1"/>
</dbReference>
<dbReference type="Gene3D" id="3.30.70.1990">
    <property type="match status" value="1"/>
</dbReference>
<dbReference type="GO" id="GO:0016874">
    <property type="term" value="F:ligase activity"/>
    <property type="evidence" value="ECO:0007669"/>
    <property type="project" value="UniProtKB-KW"/>
</dbReference>
<dbReference type="GO" id="GO:0016491">
    <property type="term" value="F:oxidoreductase activity"/>
    <property type="evidence" value="ECO:0007669"/>
    <property type="project" value="InterPro"/>
</dbReference>
<keyword evidence="6" id="KW-1185">Reference proteome</keyword>
<reference evidence="5 6" key="1">
    <citation type="submission" date="2019-12" db="EMBL/GenBank/DDBJ databases">
        <authorList>
            <person name="Alioto T."/>
            <person name="Alioto T."/>
            <person name="Gomez Garrido J."/>
        </authorList>
    </citation>
    <scope>NUCLEOTIDE SEQUENCE [LARGE SCALE GENOMIC DNA]</scope>
</reference>
<comment type="caution">
    <text evidence="5">The sequence shown here is derived from an EMBL/GenBank/DDBJ whole genome shotgun (WGS) entry which is preliminary data.</text>
</comment>
<dbReference type="InterPro" id="IPR042099">
    <property type="entry name" value="ANL_N_sf"/>
</dbReference>
<protein>
    <submittedName>
        <fullName evidence="5">4-coumarate--coa ligase-like 1</fullName>
    </submittedName>
</protein>
<dbReference type="InterPro" id="IPR000873">
    <property type="entry name" value="AMP-dep_synth/lig_dom"/>
</dbReference>
<organism evidence="5 6">
    <name type="scientific">Olea europaea subsp. europaea</name>
    <dbReference type="NCBI Taxonomy" id="158383"/>
    <lineage>
        <taxon>Eukaryota</taxon>
        <taxon>Viridiplantae</taxon>
        <taxon>Streptophyta</taxon>
        <taxon>Embryophyta</taxon>
        <taxon>Tracheophyta</taxon>
        <taxon>Spermatophyta</taxon>
        <taxon>Magnoliopsida</taxon>
        <taxon>eudicotyledons</taxon>
        <taxon>Gunneridae</taxon>
        <taxon>Pentapetalae</taxon>
        <taxon>asterids</taxon>
        <taxon>lamiids</taxon>
        <taxon>Lamiales</taxon>
        <taxon>Oleaceae</taxon>
        <taxon>Oleeae</taxon>
        <taxon>Olea</taxon>
    </lineage>
</organism>
<dbReference type="SUPFAM" id="SSF56801">
    <property type="entry name" value="Acetyl-CoA synthetase-like"/>
    <property type="match status" value="1"/>
</dbReference>
<dbReference type="InterPro" id="IPR036188">
    <property type="entry name" value="FAD/NAD-bd_sf"/>
</dbReference>
<name>A0A8S0SNN4_OLEEU</name>
<dbReference type="SUPFAM" id="SSF51905">
    <property type="entry name" value="FAD/NAD(P)-binding domain"/>
    <property type="match status" value="1"/>
</dbReference>
<dbReference type="Gene3D" id="1.10.405.20">
    <property type="match status" value="1"/>
</dbReference>
<comment type="pathway">
    <text evidence="1">Phytoalexin biosynthesis; 3,4',5-trihydroxystilbene biosynthesis; 3,4',5-trihydroxystilbene from trans-4-coumarate: step 1/2.</text>
</comment>
<dbReference type="GO" id="GO:0009698">
    <property type="term" value="P:phenylpropanoid metabolic process"/>
    <property type="evidence" value="ECO:0007669"/>
    <property type="project" value="UniProtKB-KW"/>
</dbReference>
<evidence type="ECO:0000256" key="1">
    <source>
        <dbReference type="ARBA" id="ARBA00004930"/>
    </source>
</evidence>
<dbReference type="PANTHER" id="PTHR22754">
    <property type="entry name" value="DISCO-INTERACTING PROTEIN 2 DIP2 -RELATED"/>
    <property type="match status" value="1"/>
</dbReference>
<keyword evidence="5" id="KW-0436">Ligase</keyword>
<dbReference type="OrthoDB" id="908171at2759"/>